<accession>A0ABW0U716</accession>
<gene>
    <name evidence="1" type="ORF">ACFPTR_05855</name>
</gene>
<proteinExistence type="predicted"/>
<dbReference type="EMBL" id="JBHSPF010000022">
    <property type="protein sequence ID" value="MFC5628421.1"/>
    <property type="molecule type" value="Genomic_DNA"/>
</dbReference>
<keyword evidence="2" id="KW-1185">Reference proteome</keyword>
<protein>
    <submittedName>
        <fullName evidence="1">Uncharacterized protein</fullName>
    </submittedName>
</protein>
<sequence length="49" mass="5611">MDEAIGFIKIGFIKKRSSFVGTIEDRTIQLMSFIKINGVVHMQLLDNVR</sequence>
<reference evidence="2" key="1">
    <citation type="journal article" date="2019" name="Int. J. Syst. Evol. Microbiol.">
        <title>The Global Catalogue of Microorganisms (GCM) 10K type strain sequencing project: providing services to taxonomists for standard genome sequencing and annotation.</title>
        <authorList>
            <consortium name="The Broad Institute Genomics Platform"/>
            <consortium name="The Broad Institute Genome Sequencing Center for Infectious Disease"/>
            <person name="Wu L."/>
            <person name="Ma J."/>
        </authorList>
    </citation>
    <scope>NUCLEOTIDE SEQUENCE [LARGE SCALE GENOMIC DNA]</scope>
    <source>
        <strain evidence="2">CGMCC 1.15790</strain>
    </source>
</reference>
<dbReference type="Proteomes" id="UP001596143">
    <property type="component" value="Unassembled WGS sequence"/>
</dbReference>
<evidence type="ECO:0000313" key="2">
    <source>
        <dbReference type="Proteomes" id="UP001596143"/>
    </source>
</evidence>
<organism evidence="1 2">
    <name type="scientific">Aliibacillus thermotolerans</name>
    <dbReference type="NCBI Taxonomy" id="1834418"/>
    <lineage>
        <taxon>Bacteria</taxon>
        <taxon>Bacillati</taxon>
        <taxon>Bacillota</taxon>
        <taxon>Bacilli</taxon>
        <taxon>Bacillales</taxon>
        <taxon>Bacillaceae</taxon>
        <taxon>Aliibacillus</taxon>
    </lineage>
</organism>
<dbReference type="RefSeq" id="WP_270898299.1">
    <property type="nucleotide sequence ID" value="NZ_JBHSPF010000022.1"/>
</dbReference>
<evidence type="ECO:0000313" key="1">
    <source>
        <dbReference type="EMBL" id="MFC5628421.1"/>
    </source>
</evidence>
<name>A0ABW0U716_9BACI</name>
<comment type="caution">
    <text evidence="1">The sequence shown here is derived from an EMBL/GenBank/DDBJ whole genome shotgun (WGS) entry which is preliminary data.</text>
</comment>